<sequence>MKNDTTSDNYTTNDVAMREFVQEYWHSVNPTQRFPRGQHNATADLEASLRDDETASSIMLSEYELGSVDTDALLSVVLDRSLLDFGFDYTCFASLDNKLLLSPQDAFAELCWTEATTAQLKRPKSQPQMKRGSASSDPSSSRRMGGKEEHVRRWKKSLDQHQLPSYYENSRHQNTVVPRCSSIDDYERDDWYDDDESDEDDLDDGRSSTPTPSLSYSDDSARDETDTFLQLQQYTFGATVDVESPRPPAVSSPITPSSASASPPLPTQLPPLSTVSSDPGPSTSTTTITTSPSSTSPSSPPGPKQRVPVKRVPVPAYTPSLGMTAVEAHYQVGAQSLLYVPPIARYAMNSPAGPASVPPMPAQGKAKAVKGRFGNFGILTPRGNVAQRDSIIQVW</sequence>
<feature type="compositionally biased region" description="Low complexity" evidence="1">
    <location>
        <begin position="251"/>
        <end position="262"/>
    </location>
</feature>
<feature type="compositionally biased region" description="Low complexity" evidence="1">
    <location>
        <begin position="131"/>
        <end position="143"/>
    </location>
</feature>
<reference evidence="2 3" key="1">
    <citation type="journal article" date="2019" name="Nat. Ecol. Evol.">
        <title>Megaphylogeny resolves global patterns of mushroom evolution.</title>
        <authorList>
            <person name="Varga T."/>
            <person name="Krizsan K."/>
            <person name="Foldi C."/>
            <person name="Dima B."/>
            <person name="Sanchez-Garcia M."/>
            <person name="Sanchez-Ramirez S."/>
            <person name="Szollosi G.J."/>
            <person name="Szarkandi J.G."/>
            <person name="Papp V."/>
            <person name="Albert L."/>
            <person name="Andreopoulos W."/>
            <person name="Angelini C."/>
            <person name="Antonin V."/>
            <person name="Barry K.W."/>
            <person name="Bougher N.L."/>
            <person name="Buchanan P."/>
            <person name="Buyck B."/>
            <person name="Bense V."/>
            <person name="Catcheside P."/>
            <person name="Chovatia M."/>
            <person name="Cooper J."/>
            <person name="Damon W."/>
            <person name="Desjardin D."/>
            <person name="Finy P."/>
            <person name="Geml J."/>
            <person name="Haridas S."/>
            <person name="Hughes K."/>
            <person name="Justo A."/>
            <person name="Karasinski D."/>
            <person name="Kautmanova I."/>
            <person name="Kiss B."/>
            <person name="Kocsube S."/>
            <person name="Kotiranta H."/>
            <person name="LaButti K.M."/>
            <person name="Lechner B.E."/>
            <person name="Liimatainen K."/>
            <person name="Lipzen A."/>
            <person name="Lukacs Z."/>
            <person name="Mihaltcheva S."/>
            <person name="Morgado L.N."/>
            <person name="Niskanen T."/>
            <person name="Noordeloos M.E."/>
            <person name="Ohm R.A."/>
            <person name="Ortiz-Santana B."/>
            <person name="Ovrebo C."/>
            <person name="Racz N."/>
            <person name="Riley R."/>
            <person name="Savchenko A."/>
            <person name="Shiryaev A."/>
            <person name="Soop K."/>
            <person name="Spirin V."/>
            <person name="Szebenyi C."/>
            <person name="Tomsovsky M."/>
            <person name="Tulloss R.E."/>
            <person name="Uehling J."/>
            <person name="Grigoriev I.V."/>
            <person name="Vagvolgyi C."/>
            <person name="Papp T."/>
            <person name="Martin F.M."/>
            <person name="Miettinen O."/>
            <person name="Hibbett D.S."/>
            <person name="Nagy L.G."/>
        </authorList>
    </citation>
    <scope>NUCLEOTIDE SEQUENCE [LARGE SCALE GENOMIC DNA]</scope>
    <source>
        <strain evidence="2 3">CBS 309.79</strain>
    </source>
</reference>
<feature type="region of interest" description="Disordered" evidence="1">
    <location>
        <begin position="119"/>
        <end position="157"/>
    </location>
</feature>
<dbReference type="Proteomes" id="UP000305067">
    <property type="component" value="Unassembled WGS sequence"/>
</dbReference>
<feature type="compositionally biased region" description="Acidic residues" evidence="1">
    <location>
        <begin position="184"/>
        <end position="203"/>
    </location>
</feature>
<proteinExistence type="predicted"/>
<dbReference type="AlphaFoldDB" id="A0A5C3QYN1"/>
<feature type="compositionally biased region" description="Basic and acidic residues" evidence="1">
    <location>
        <begin position="145"/>
        <end position="157"/>
    </location>
</feature>
<feature type="region of interest" description="Disordered" evidence="1">
    <location>
        <begin position="239"/>
        <end position="310"/>
    </location>
</feature>
<keyword evidence="3" id="KW-1185">Reference proteome</keyword>
<evidence type="ECO:0000313" key="2">
    <source>
        <dbReference type="EMBL" id="TFL07123.1"/>
    </source>
</evidence>
<evidence type="ECO:0000313" key="3">
    <source>
        <dbReference type="Proteomes" id="UP000305067"/>
    </source>
</evidence>
<evidence type="ECO:0000256" key="1">
    <source>
        <dbReference type="SAM" id="MobiDB-lite"/>
    </source>
</evidence>
<accession>A0A5C3QYN1</accession>
<feature type="compositionally biased region" description="Low complexity" evidence="1">
    <location>
        <begin position="270"/>
        <end position="297"/>
    </location>
</feature>
<organism evidence="2 3">
    <name type="scientific">Pterulicium gracile</name>
    <dbReference type="NCBI Taxonomy" id="1884261"/>
    <lineage>
        <taxon>Eukaryota</taxon>
        <taxon>Fungi</taxon>
        <taxon>Dikarya</taxon>
        <taxon>Basidiomycota</taxon>
        <taxon>Agaricomycotina</taxon>
        <taxon>Agaricomycetes</taxon>
        <taxon>Agaricomycetidae</taxon>
        <taxon>Agaricales</taxon>
        <taxon>Pleurotineae</taxon>
        <taxon>Pterulaceae</taxon>
        <taxon>Pterulicium</taxon>
    </lineage>
</organism>
<dbReference type="EMBL" id="ML178814">
    <property type="protein sequence ID" value="TFL07123.1"/>
    <property type="molecule type" value="Genomic_DNA"/>
</dbReference>
<feature type="compositionally biased region" description="Polar residues" evidence="1">
    <location>
        <begin position="207"/>
        <end position="218"/>
    </location>
</feature>
<name>A0A5C3QYN1_9AGAR</name>
<feature type="region of interest" description="Disordered" evidence="1">
    <location>
        <begin position="178"/>
        <end position="223"/>
    </location>
</feature>
<gene>
    <name evidence="2" type="ORF">BDV98DRAFT_557297</name>
</gene>
<protein>
    <submittedName>
        <fullName evidence="2">Uncharacterized protein</fullName>
    </submittedName>
</protein>
<dbReference type="OrthoDB" id="2793621at2759"/>